<keyword evidence="4 9" id="KW-0812">Transmembrane</keyword>
<dbReference type="InterPro" id="IPR004713">
    <property type="entry name" value="CaH_exchang"/>
</dbReference>
<dbReference type="Pfam" id="PF01699">
    <property type="entry name" value="Na_Ca_ex"/>
    <property type="match status" value="1"/>
</dbReference>
<dbReference type="Proteomes" id="UP000094444">
    <property type="component" value="Unassembled WGS sequence"/>
</dbReference>
<evidence type="ECO:0000256" key="5">
    <source>
        <dbReference type="ARBA" id="ARBA00022989"/>
    </source>
</evidence>
<dbReference type="STRING" id="158607.A0A2P5HT98"/>
<accession>A0A2P5HT98</accession>
<dbReference type="OrthoDB" id="1699231at2759"/>
<dbReference type="PANTHER" id="PTHR31503:SF14">
    <property type="entry name" value="VACUOLAR CALCIUM ION TRANSPORTER"/>
    <property type="match status" value="1"/>
</dbReference>
<keyword evidence="5 9" id="KW-1133">Transmembrane helix</keyword>
<evidence type="ECO:0000313" key="11">
    <source>
        <dbReference type="EMBL" id="POS73473.1"/>
    </source>
</evidence>
<keyword evidence="12" id="KW-1185">Reference proteome</keyword>
<dbReference type="GO" id="GO:0012505">
    <property type="term" value="C:endomembrane system"/>
    <property type="evidence" value="ECO:0007669"/>
    <property type="project" value="UniProtKB-SubCell"/>
</dbReference>
<dbReference type="GO" id="GO:0000329">
    <property type="term" value="C:fungal-type vacuole membrane"/>
    <property type="evidence" value="ECO:0007669"/>
    <property type="project" value="TreeGrafter"/>
</dbReference>
<sequence length="306" mass="33077">MAAKPRQSSSSRSNNMATAEKSSSRDPALPRHEPVQHKHDDGNGYSTLTPHIKAAGESGRRGFGTEFFAIAFRSSCKASCAVNVLWPVVPVAIAVYFALPNQHLAIFILAYIAMVPCANLVGFAGQELGRKMPLVAGVIIETTFGSIVEIILFLILLVREKNEEIIKAAILGSILANLLLCLGLCFWAAGMRRDESHFSEAIAEAGCGLLLTAGLGLAVPTIFALAFQNTAGQTAEALSDTVLQVSRATAVMLIIAYVVYVWFMGHTHHGIYEAVFEYDEERDHDAHKDAHKAKLTLTECIIALVI</sequence>
<organism evidence="11 12">
    <name type="scientific">Diaporthe helianthi</name>
    <dbReference type="NCBI Taxonomy" id="158607"/>
    <lineage>
        <taxon>Eukaryota</taxon>
        <taxon>Fungi</taxon>
        <taxon>Dikarya</taxon>
        <taxon>Ascomycota</taxon>
        <taxon>Pezizomycotina</taxon>
        <taxon>Sordariomycetes</taxon>
        <taxon>Sordariomycetidae</taxon>
        <taxon>Diaporthales</taxon>
        <taxon>Diaporthaceae</taxon>
        <taxon>Diaporthe</taxon>
    </lineage>
</organism>
<evidence type="ECO:0000256" key="4">
    <source>
        <dbReference type="ARBA" id="ARBA00022692"/>
    </source>
</evidence>
<evidence type="ECO:0000256" key="1">
    <source>
        <dbReference type="ARBA" id="ARBA00004127"/>
    </source>
</evidence>
<dbReference type="EMBL" id="MAVT02000792">
    <property type="protein sequence ID" value="POS73473.1"/>
    <property type="molecule type" value="Genomic_DNA"/>
</dbReference>
<feature type="transmembrane region" description="Helical" evidence="9">
    <location>
        <begin position="80"/>
        <end position="98"/>
    </location>
</feature>
<feature type="non-terminal residue" evidence="11">
    <location>
        <position position="306"/>
    </location>
</feature>
<name>A0A2P5HT98_DIAHE</name>
<evidence type="ECO:0000259" key="10">
    <source>
        <dbReference type="Pfam" id="PF01699"/>
    </source>
</evidence>
<dbReference type="InParanoid" id="A0A2P5HT98"/>
<comment type="caution">
    <text evidence="11">The sequence shown here is derived from an EMBL/GenBank/DDBJ whole genome shotgun (WGS) entry which is preliminary data.</text>
</comment>
<evidence type="ECO:0000256" key="7">
    <source>
        <dbReference type="ARBA" id="ARBA00023136"/>
    </source>
</evidence>
<dbReference type="GO" id="GO:0015369">
    <property type="term" value="F:calcium:proton antiporter activity"/>
    <property type="evidence" value="ECO:0007669"/>
    <property type="project" value="TreeGrafter"/>
</dbReference>
<feature type="transmembrane region" description="Helical" evidence="9">
    <location>
        <begin position="104"/>
        <end position="122"/>
    </location>
</feature>
<evidence type="ECO:0000313" key="12">
    <source>
        <dbReference type="Proteomes" id="UP000094444"/>
    </source>
</evidence>
<keyword evidence="7 9" id="KW-0472">Membrane</keyword>
<feature type="transmembrane region" description="Helical" evidence="9">
    <location>
        <begin position="201"/>
        <end position="225"/>
    </location>
</feature>
<evidence type="ECO:0000256" key="6">
    <source>
        <dbReference type="ARBA" id="ARBA00023065"/>
    </source>
</evidence>
<dbReference type="InterPro" id="IPR044880">
    <property type="entry name" value="NCX_ion-bd_dom_sf"/>
</dbReference>
<dbReference type="InterPro" id="IPR004837">
    <property type="entry name" value="NaCa_Exmemb"/>
</dbReference>
<evidence type="ECO:0000256" key="9">
    <source>
        <dbReference type="SAM" id="Phobius"/>
    </source>
</evidence>
<dbReference type="PANTHER" id="PTHR31503">
    <property type="entry name" value="VACUOLAR CALCIUM ION TRANSPORTER"/>
    <property type="match status" value="1"/>
</dbReference>
<proteinExistence type="inferred from homology"/>
<comment type="similarity">
    <text evidence="2">Belongs to the Ca(2+):cation antiporter (CaCA) (TC 2.A.19) family.</text>
</comment>
<protein>
    <submittedName>
        <fullName evidence="11">Ca2+:H+ antiporter</fullName>
    </submittedName>
</protein>
<evidence type="ECO:0000256" key="3">
    <source>
        <dbReference type="ARBA" id="ARBA00022448"/>
    </source>
</evidence>
<feature type="compositionally biased region" description="Basic and acidic residues" evidence="8">
    <location>
        <begin position="22"/>
        <end position="42"/>
    </location>
</feature>
<keyword evidence="6" id="KW-0406">Ion transport</keyword>
<feature type="transmembrane region" description="Helical" evidence="9">
    <location>
        <begin position="165"/>
        <end position="189"/>
    </location>
</feature>
<keyword evidence="3" id="KW-0813">Transport</keyword>
<comment type="subcellular location">
    <subcellularLocation>
        <location evidence="1">Endomembrane system</location>
        <topology evidence="1">Multi-pass membrane protein</topology>
    </subcellularLocation>
</comment>
<feature type="domain" description="Sodium/calcium exchanger membrane region" evidence="10">
    <location>
        <begin position="104"/>
        <end position="264"/>
    </location>
</feature>
<evidence type="ECO:0000256" key="2">
    <source>
        <dbReference type="ARBA" id="ARBA00008170"/>
    </source>
</evidence>
<evidence type="ECO:0000256" key="8">
    <source>
        <dbReference type="SAM" id="MobiDB-lite"/>
    </source>
</evidence>
<dbReference type="AlphaFoldDB" id="A0A2P5HT98"/>
<feature type="transmembrane region" description="Helical" evidence="9">
    <location>
        <begin position="245"/>
        <end position="263"/>
    </location>
</feature>
<dbReference type="Gene3D" id="1.20.1420.30">
    <property type="entry name" value="NCX, central ion-binding region"/>
    <property type="match status" value="1"/>
</dbReference>
<feature type="compositionally biased region" description="Polar residues" evidence="8">
    <location>
        <begin position="1"/>
        <end position="21"/>
    </location>
</feature>
<feature type="transmembrane region" description="Helical" evidence="9">
    <location>
        <begin position="134"/>
        <end position="159"/>
    </location>
</feature>
<gene>
    <name evidence="11" type="ORF">DHEL01_v208139</name>
</gene>
<dbReference type="GO" id="GO:0006874">
    <property type="term" value="P:intracellular calcium ion homeostasis"/>
    <property type="evidence" value="ECO:0007669"/>
    <property type="project" value="TreeGrafter"/>
</dbReference>
<feature type="region of interest" description="Disordered" evidence="8">
    <location>
        <begin position="1"/>
        <end position="51"/>
    </location>
</feature>
<reference evidence="11" key="1">
    <citation type="submission" date="2017-09" db="EMBL/GenBank/DDBJ databases">
        <title>Polyketide synthases of a Diaporthe helianthi virulent isolate.</title>
        <authorList>
            <person name="Baroncelli R."/>
        </authorList>
    </citation>
    <scope>NUCLEOTIDE SEQUENCE [LARGE SCALE GENOMIC DNA]</scope>
    <source>
        <strain evidence="11">7/96</strain>
    </source>
</reference>